<sequence>MADVQVIGNVDAARQWLLENQDKVAGFDIKYGQGSAQAVLDGTYAPPQEPVEPEQEPSFLESIAEGISDFFQPDEEMSAALAARPRMSGTLADQNLGEQFADIGDGAVDVLQGIARGPLNAAAELQEVMVNSNSMNTDQANSLFEQSVTMREKALGRKLSPEEREEFAETFGVTLAASGVAVRDDYKDVDGQDIIDAVGLTDALQVDTTAGKLAEGFSQFLSGYVALGGGTSIAKGLVKGAVVDGTMFDPYEKNLSAILNEYDFIKDYIPDALATDANDEAWVNRMKMSTEGALLGGAIEGAVLVVKQYRNIAKAREEIAKTGSVSDETSQALTDTERNIQSFSDLENKPKGSFVEGRFVTEDGMAFKPDGNRDLAYEAKIKKDPEVATGTASKPEAPAAPAKPEVQTTGPVRTEAQTVAPKLPELPSTIVNIDAMKAAIRARKDINPAEMVQIGDVDQMGNSLGLFNWDRMDGPVDAMKTMDQFQDELQRSGVLKAMGLHKTQTHEEVFNKALSEVKDITGADLPALRNQYLQAEKVTRESAERIVAGKMILQSTARHLNKLTDEIDLLAKSGDTNTELERKLVDMLQLHTDLQASVKGIQTATARATAAGRINTADAVDDVMLDRLAQAGGSKKVQRLAKQLKALQGDPKAQNKVIRKAMERTRLQKAMDVANEIWINNILSGYHTHILNMGANTANMLIRPMIRTVGGAVSFNGQQVEEGLRQYIAITSEIAESFKAISTLGYYGGDSAFSNAMRSWWREEGVLDTASKFDPSGQGNGRAISTERGGVTGFAVNTLGKFVRGAGRFLQAEDELFKQIAFRSRLKANVVTTARRMSNDDIYKAGYANRDDYIRGEIEKAINTKETLTEKWEDMVAMGKVVDDEAAKAEFIKRNLGTYNHASMYARNALDEAREATFTTPLRRGTFSKEVQDFLTQFPALRQIMPFVQTPTNILRTSFERAPLLNFAMKRQREIFMRGTPEEKAMLYGSQVMGAAAAFLAFKYAGEGRITGGGPSYTNDVNKAKLWNASPDWQPYSVNIGTVENPKWLELRKMDPHGFMFGIIGDINEMWEYVGDTKDPELIELTSMAVASFSNNIMDKTYMMGLSEAMRMFDGSAQPWELEGFLGNRIASAVPYAQFSYQYNQDQLGMQQELRSLTDKVKARVMGMNDAAVKVDWLTGERMDSPRYFMGFIRKKDLATEKQDIAELYEELRNLNHAFVGPQKNIGDIELSPEVYQRYNEILGTTRFGRLSLKDALLREIRSAKYAKLANEAEIAQLRSEDDPRVQRLNLIIQTYKQKAKAELFKEYPDLTRAVYENKAIRKSIQAGGDPSEQDNLIFEFPPRN</sequence>
<keyword evidence="3" id="KW-1185">Reference proteome</keyword>
<proteinExistence type="predicted"/>
<feature type="compositionally biased region" description="Low complexity" evidence="1">
    <location>
        <begin position="394"/>
        <end position="405"/>
    </location>
</feature>
<reference evidence="2 3" key="1">
    <citation type="submission" date="2023-08" db="EMBL/GenBank/DDBJ databases">
        <authorList>
            <person name="Du S."/>
            <person name="Wu Z."/>
            <person name="Wu Y."/>
            <person name="Yang M."/>
            <person name="Shao J."/>
            <person name="Liu H."/>
            <person name="Zhao Y."/>
            <person name="Zhang Z."/>
        </authorList>
    </citation>
    <scope>NUCLEOTIDE SEQUENCE [LARGE SCALE GENOMIC DNA]</scope>
</reference>
<evidence type="ECO:0000313" key="3">
    <source>
        <dbReference type="Proteomes" id="UP001304187"/>
    </source>
</evidence>
<dbReference type="Proteomes" id="UP001304187">
    <property type="component" value="Segment"/>
</dbReference>
<evidence type="ECO:0000313" key="2">
    <source>
        <dbReference type="EMBL" id="WMM95075.1"/>
    </source>
</evidence>
<feature type="compositionally biased region" description="Polar residues" evidence="1">
    <location>
        <begin position="406"/>
        <end position="417"/>
    </location>
</feature>
<organism evidence="2 3">
    <name type="scientific">Roseobacter phage CRP-171</name>
    <dbReference type="NCBI Taxonomy" id="3072846"/>
    <lineage>
        <taxon>Viruses</taxon>
        <taxon>Duplodnaviria</taxon>
        <taxon>Heunggongvirae</taxon>
        <taxon>Uroviricota</taxon>
        <taxon>Caudoviricetes</taxon>
        <taxon>Autographivirales</taxon>
        <taxon>Autographivirales incertae sedis</taxon>
        <taxon>Oceanidvirus</taxon>
        <taxon>Oceanidvirus CRP171</taxon>
    </lineage>
</organism>
<evidence type="ECO:0000256" key="1">
    <source>
        <dbReference type="SAM" id="MobiDB-lite"/>
    </source>
</evidence>
<accession>A0AAX3ZWD3</accession>
<name>A0AAX3ZWD3_9CAUD</name>
<gene>
    <name evidence="2" type="ORF">CRP171_gp36</name>
</gene>
<protein>
    <recommendedName>
        <fullName evidence="4">Internal virion protein</fullName>
    </recommendedName>
</protein>
<feature type="region of interest" description="Disordered" evidence="1">
    <location>
        <begin position="386"/>
        <end position="421"/>
    </location>
</feature>
<dbReference type="EMBL" id="OR420737">
    <property type="protein sequence ID" value="WMM95075.1"/>
    <property type="molecule type" value="Genomic_DNA"/>
</dbReference>
<evidence type="ECO:0008006" key="4">
    <source>
        <dbReference type="Google" id="ProtNLM"/>
    </source>
</evidence>